<dbReference type="PROSITE" id="PS51752">
    <property type="entry name" value="JACALIN_LECTIN"/>
    <property type="match status" value="1"/>
</dbReference>
<sequence length="651" mass="73898">MDSTYAPVIINIENGELVHQRILLIYGRAGPQDKEFESNITVEHHSDNFPSTTWQVFNSHFKCLVHLDPGLNDIKFILDTEPFSSDLQPLITIFQVNYVPLLQNPPINLAILVAKDSKETIDIPEEKHPDDSKLEAVKAKLRCAGYLWQAFTAEQMNRHGFGRRVFRLDEEWTEDTISNQDYKLRQTAKIHIIRSSYTLEQILDPEIAQQSPIRDDNKKDLYAIFMEGLREYGAPFDKKCFVAGLVLDSHYDASPNMKYIRGHAALGGGNGDIQLGIFGSHLTHAWPKYLEEVVSCFQNDITIDENRLANDNGECGTWWKCCNIGIGAFLHEVGHSLGSPHTPSGIMLRGFNNLNRTFTVKEPNNHSPITPSEEEGAHWHRCDAVRYRFHPCFRLPSDPPIPNSSNNVGATFLLLDDLLLVRCPAGISLIEFYVNENVVGYIEYVEGDQTEVTLEIPEIKENYGDDKTSAIQLKVMARNQTESIIEDLQKYQEENKIVLPEHGVAYKSNCLGQVDSENTSEFQILFNQFSEERGYVSLERIVVKYAYYIDSIKFFLSDNTQLKIGSDDREGTEKEFVFDEGERIVEIKGNSGWYIDGFDIKTNLGKRSDWFGGHGGEDHILKTPNDEAEIIGLYGSGGYYVNTLGIIYKKI</sequence>
<proteinExistence type="predicted"/>
<evidence type="ECO:0000259" key="1">
    <source>
        <dbReference type="PROSITE" id="PS51752"/>
    </source>
</evidence>
<dbReference type="Pfam" id="PF12044">
    <property type="entry name" value="Metallopep"/>
    <property type="match status" value="1"/>
</dbReference>
<feature type="domain" description="Jacalin-type lectin" evidence="1">
    <location>
        <begin position="505"/>
        <end position="650"/>
    </location>
</feature>
<name>A0A2Z6R4G6_9GLOM</name>
<evidence type="ECO:0000313" key="2">
    <source>
        <dbReference type="EMBL" id="GBB91861.1"/>
    </source>
</evidence>
<gene>
    <name evidence="3" type="ORF">RCL2_001408300</name>
    <name evidence="2" type="ORF">RclHR1_01930003</name>
</gene>
<dbReference type="EMBL" id="BEXD01001035">
    <property type="protein sequence ID" value="GBB91861.1"/>
    <property type="molecule type" value="Genomic_DNA"/>
</dbReference>
<evidence type="ECO:0000313" key="4">
    <source>
        <dbReference type="Proteomes" id="UP000247702"/>
    </source>
</evidence>
<evidence type="ECO:0000313" key="3">
    <source>
        <dbReference type="EMBL" id="GES87059.1"/>
    </source>
</evidence>
<dbReference type="Pfam" id="PF01419">
    <property type="entry name" value="Jacalin"/>
    <property type="match status" value="1"/>
</dbReference>
<accession>A0A2Z6R4G6</accession>
<dbReference type="SMART" id="SM00915">
    <property type="entry name" value="Jacalin"/>
    <property type="match status" value="1"/>
</dbReference>
<reference evidence="2 4" key="1">
    <citation type="submission" date="2017-11" db="EMBL/GenBank/DDBJ databases">
        <title>The genome of Rhizophagus clarus HR1 reveals common genetic basis of auxotrophy among arbuscular mycorrhizal fungi.</title>
        <authorList>
            <person name="Kobayashi Y."/>
        </authorList>
    </citation>
    <scope>NUCLEOTIDE SEQUENCE [LARGE SCALE GENOMIC DNA]</scope>
    <source>
        <strain evidence="2 4">HR1</strain>
    </source>
</reference>
<organism evidence="2 4">
    <name type="scientific">Rhizophagus clarus</name>
    <dbReference type="NCBI Taxonomy" id="94130"/>
    <lineage>
        <taxon>Eukaryota</taxon>
        <taxon>Fungi</taxon>
        <taxon>Fungi incertae sedis</taxon>
        <taxon>Mucoromycota</taxon>
        <taxon>Glomeromycotina</taxon>
        <taxon>Glomeromycetes</taxon>
        <taxon>Glomerales</taxon>
        <taxon>Glomeraceae</taxon>
        <taxon>Rhizophagus</taxon>
    </lineage>
</organism>
<keyword evidence="4" id="KW-1185">Reference proteome</keyword>
<dbReference type="OrthoDB" id="74460at2759"/>
<dbReference type="Proteomes" id="UP000615446">
    <property type="component" value="Unassembled WGS sequence"/>
</dbReference>
<dbReference type="SUPFAM" id="SSF51101">
    <property type="entry name" value="Mannose-binding lectins"/>
    <property type="match status" value="1"/>
</dbReference>
<dbReference type="GO" id="GO:0005737">
    <property type="term" value="C:cytoplasm"/>
    <property type="evidence" value="ECO:0007669"/>
    <property type="project" value="TreeGrafter"/>
</dbReference>
<dbReference type="AlphaFoldDB" id="A0A2Z6R4G6"/>
<dbReference type="InterPro" id="IPR001229">
    <property type="entry name" value="Jacalin-like_lectin_dom"/>
</dbReference>
<dbReference type="InterPro" id="IPR053002">
    <property type="entry name" value="Metalloproteinase_M10B"/>
</dbReference>
<reference evidence="3" key="2">
    <citation type="submission" date="2019-10" db="EMBL/GenBank/DDBJ databases">
        <title>Conservation and host-specific expression of non-tandemly repeated heterogenous ribosome RNA gene in arbuscular mycorrhizal fungi.</title>
        <authorList>
            <person name="Maeda T."/>
            <person name="Kobayashi Y."/>
            <person name="Nakagawa T."/>
            <person name="Ezawa T."/>
            <person name="Yamaguchi K."/>
            <person name="Bino T."/>
            <person name="Nishimoto Y."/>
            <person name="Shigenobu S."/>
            <person name="Kawaguchi M."/>
        </authorList>
    </citation>
    <scope>NUCLEOTIDE SEQUENCE</scope>
    <source>
        <strain evidence="3">HR1</strain>
    </source>
</reference>
<dbReference type="PANTHER" id="PTHR21054">
    <property type="entry name" value="ZINC METALLOPROTEINASE-RELATED"/>
    <property type="match status" value="1"/>
</dbReference>
<comment type="caution">
    <text evidence="2">The sequence shown here is derived from an EMBL/GenBank/DDBJ whole genome shotgun (WGS) entry which is preliminary data.</text>
</comment>
<dbReference type="Gene3D" id="2.100.10.30">
    <property type="entry name" value="Jacalin-like lectin domain"/>
    <property type="match status" value="1"/>
</dbReference>
<dbReference type="EMBL" id="BLAL01000162">
    <property type="protein sequence ID" value="GES87059.1"/>
    <property type="molecule type" value="Genomic_DNA"/>
</dbReference>
<protein>
    <submittedName>
        <fullName evidence="3">Putative zinc metalloproteinase</fullName>
    </submittedName>
</protein>
<dbReference type="InterPro" id="IPR021917">
    <property type="entry name" value="Unchr_Zn-peptidase-like"/>
</dbReference>
<dbReference type="Proteomes" id="UP000247702">
    <property type="component" value="Unassembled WGS sequence"/>
</dbReference>
<dbReference type="PANTHER" id="PTHR21054:SF2">
    <property type="entry name" value="MIP04191P"/>
    <property type="match status" value="1"/>
</dbReference>
<dbReference type="InterPro" id="IPR036404">
    <property type="entry name" value="Jacalin-like_lectin_dom_sf"/>
</dbReference>